<gene>
    <name evidence="1" type="ORF">WAE58_03665</name>
</gene>
<accession>A0ABU8NJT5</accession>
<dbReference type="InterPro" id="IPR043519">
    <property type="entry name" value="NT_sf"/>
</dbReference>
<protein>
    <recommendedName>
        <fullName evidence="3">Nucleotidyltransferase DUF2204</fullName>
    </recommendedName>
</protein>
<comment type="caution">
    <text evidence="1">The sequence shown here is derived from an EMBL/GenBank/DDBJ whole genome shotgun (WGS) entry which is preliminary data.</text>
</comment>
<dbReference type="EMBL" id="JBBEUB010000001">
    <property type="protein sequence ID" value="MEJ2901503.1"/>
    <property type="molecule type" value="Genomic_DNA"/>
</dbReference>
<name>A0ABU8NJT5_9SPHI</name>
<dbReference type="SUPFAM" id="SSF81301">
    <property type="entry name" value="Nucleotidyltransferase"/>
    <property type="match status" value="1"/>
</dbReference>
<organism evidence="1 2">
    <name type="scientific">Pedobacter panaciterrae</name>
    <dbReference type="NCBI Taxonomy" id="363849"/>
    <lineage>
        <taxon>Bacteria</taxon>
        <taxon>Pseudomonadati</taxon>
        <taxon>Bacteroidota</taxon>
        <taxon>Sphingobacteriia</taxon>
        <taxon>Sphingobacteriales</taxon>
        <taxon>Sphingobacteriaceae</taxon>
        <taxon>Pedobacter</taxon>
    </lineage>
</organism>
<evidence type="ECO:0000313" key="1">
    <source>
        <dbReference type="EMBL" id="MEJ2901503.1"/>
    </source>
</evidence>
<dbReference type="Gene3D" id="3.30.460.40">
    <property type="match status" value="1"/>
</dbReference>
<keyword evidence="2" id="KW-1185">Reference proteome</keyword>
<proteinExistence type="predicted"/>
<evidence type="ECO:0000313" key="2">
    <source>
        <dbReference type="Proteomes" id="UP001378956"/>
    </source>
</evidence>
<sequence>MDIFDEEILNFWRALQEYNVQYIMVGGYATNLHGYQRFTGDLDIWLKDTLENRKQLRKAFVKCDMGDYPLIETMQFILGWTDFHLNNGLRLDILIEMKGLEGYTFDECLEMASIADIDNVNVPFLHINQLIENKKIVNRPKDQIDVAALEQIRKLRDDF</sequence>
<reference evidence="1 2" key="1">
    <citation type="submission" date="2024-03" db="EMBL/GenBank/DDBJ databases">
        <title>Sequence of Lycoming College Course Isolates.</title>
        <authorList>
            <person name="Plotts O."/>
            <person name="Newman J."/>
        </authorList>
    </citation>
    <scope>NUCLEOTIDE SEQUENCE [LARGE SCALE GENOMIC DNA]</scope>
    <source>
        <strain evidence="1 2">CJB-3</strain>
    </source>
</reference>
<dbReference type="Proteomes" id="UP001378956">
    <property type="component" value="Unassembled WGS sequence"/>
</dbReference>
<dbReference type="RefSeq" id="WP_172660563.1">
    <property type="nucleotide sequence ID" value="NZ_JABMKW010000016.1"/>
</dbReference>
<evidence type="ECO:0008006" key="3">
    <source>
        <dbReference type="Google" id="ProtNLM"/>
    </source>
</evidence>